<dbReference type="SUPFAM" id="SSF46785">
    <property type="entry name" value="Winged helix' DNA-binding domain"/>
    <property type="match status" value="1"/>
</dbReference>
<dbReference type="Pfam" id="PF03466">
    <property type="entry name" value="LysR_substrate"/>
    <property type="match status" value="1"/>
</dbReference>
<dbReference type="Proteomes" id="UP000071641">
    <property type="component" value="Unassembled WGS sequence"/>
</dbReference>
<proteinExistence type="inferred from homology"/>
<evidence type="ECO:0000259" key="5">
    <source>
        <dbReference type="PROSITE" id="PS50931"/>
    </source>
</evidence>
<dbReference type="EMBL" id="FIZX01000001">
    <property type="protein sequence ID" value="CZF79151.1"/>
    <property type="molecule type" value="Genomic_DNA"/>
</dbReference>
<dbReference type="RefSeq" id="WP_062661837.1">
    <property type="nucleotide sequence ID" value="NZ_FIZX01000001.1"/>
</dbReference>
<evidence type="ECO:0000313" key="6">
    <source>
        <dbReference type="EMBL" id="CZF79151.1"/>
    </source>
</evidence>
<dbReference type="AlphaFoldDB" id="A0A128EYP4"/>
<dbReference type="FunFam" id="1.10.10.10:FF:000001">
    <property type="entry name" value="LysR family transcriptional regulator"/>
    <property type="match status" value="1"/>
</dbReference>
<protein>
    <submittedName>
        <fullName evidence="6">HTH-type transcriptional regulator TfdS</fullName>
    </submittedName>
</protein>
<dbReference type="InterPro" id="IPR005119">
    <property type="entry name" value="LysR_subst-bd"/>
</dbReference>
<feature type="domain" description="HTH lysR-type" evidence="5">
    <location>
        <begin position="6"/>
        <end position="63"/>
    </location>
</feature>
<dbReference type="GO" id="GO:0003700">
    <property type="term" value="F:DNA-binding transcription factor activity"/>
    <property type="evidence" value="ECO:0007669"/>
    <property type="project" value="InterPro"/>
</dbReference>
<evidence type="ECO:0000313" key="7">
    <source>
        <dbReference type="Proteomes" id="UP000071641"/>
    </source>
</evidence>
<dbReference type="PRINTS" id="PR00039">
    <property type="entry name" value="HTHLYSR"/>
</dbReference>
<dbReference type="InterPro" id="IPR036388">
    <property type="entry name" value="WH-like_DNA-bd_sf"/>
</dbReference>
<evidence type="ECO:0000256" key="1">
    <source>
        <dbReference type="ARBA" id="ARBA00009437"/>
    </source>
</evidence>
<evidence type="ECO:0000256" key="3">
    <source>
        <dbReference type="ARBA" id="ARBA00023125"/>
    </source>
</evidence>
<dbReference type="Gene3D" id="3.40.190.10">
    <property type="entry name" value="Periplasmic binding protein-like II"/>
    <property type="match status" value="2"/>
</dbReference>
<dbReference type="Gene3D" id="1.10.10.10">
    <property type="entry name" value="Winged helix-like DNA-binding domain superfamily/Winged helix DNA-binding domain"/>
    <property type="match status" value="1"/>
</dbReference>
<dbReference type="InterPro" id="IPR000847">
    <property type="entry name" value="LysR_HTH_N"/>
</dbReference>
<dbReference type="InterPro" id="IPR036390">
    <property type="entry name" value="WH_DNA-bd_sf"/>
</dbReference>
<keyword evidence="7" id="KW-1185">Reference proteome</keyword>
<accession>A0A128EYP4</accession>
<comment type="similarity">
    <text evidence="1">Belongs to the LysR transcriptional regulatory family.</text>
</comment>
<keyword evidence="4" id="KW-0804">Transcription</keyword>
<dbReference type="PANTHER" id="PTHR30126:SF40">
    <property type="entry name" value="HTH-TYPE TRANSCRIPTIONAL REGULATOR GLTR"/>
    <property type="match status" value="1"/>
</dbReference>
<reference evidence="7" key="1">
    <citation type="submission" date="2016-02" db="EMBL/GenBank/DDBJ databases">
        <authorList>
            <person name="Rodrigo-Torres Lidia"/>
            <person name="Arahal R.David."/>
        </authorList>
    </citation>
    <scope>NUCLEOTIDE SEQUENCE [LARGE SCALE GENOMIC DNA]</scope>
    <source>
        <strain evidence="7">CECT 9029</strain>
    </source>
</reference>
<dbReference type="Pfam" id="PF00126">
    <property type="entry name" value="HTH_1"/>
    <property type="match status" value="1"/>
</dbReference>
<organism evidence="6 7">
    <name type="scientific">Grimontia celer</name>
    <dbReference type="NCBI Taxonomy" id="1796497"/>
    <lineage>
        <taxon>Bacteria</taxon>
        <taxon>Pseudomonadati</taxon>
        <taxon>Pseudomonadota</taxon>
        <taxon>Gammaproteobacteria</taxon>
        <taxon>Vibrionales</taxon>
        <taxon>Vibrionaceae</taxon>
        <taxon>Grimontia</taxon>
    </lineage>
</organism>
<dbReference type="GO" id="GO:0000976">
    <property type="term" value="F:transcription cis-regulatory region binding"/>
    <property type="evidence" value="ECO:0007669"/>
    <property type="project" value="TreeGrafter"/>
</dbReference>
<dbReference type="CDD" id="cd05466">
    <property type="entry name" value="PBP2_LTTR_substrate"/>
    <property type="match status" value="1"/>
</dbReference>
<dbReference type="PANTHER" id="PTHR30126">
    <property type="entry name" value="HTH-TYPE TRANSCRIPTIONAL REGULATOR"/>
    <property type="match status" value="1"/>
</dbReference>
<gene>
    <name evidence="6" type="primary">tfdS</name>
    <name evidence="6" type="ORF">GCE9029_01285</name>
</gene>
<keyword evidence="2" id="KW-0805">Transcription regulation</keyword>
<dbReference type="PROSITE" id="PS50931">
    <property type="entry name" value="HTH_LYSR"/>
    <property type="match status" value="1"/>
</dbReference>
<dbReference type="SUPFAM" id="SSF53850">
    <property type="entry name" value="Periplasmic binding protein-like II"/>
    <property type="match status" value="1"/>
</dbReference>
<keyword evidence="3" id="KW-0238">DNA-binding</keyword>
<evidence type="ECO:0000256" key="4">
    <source>
        <dbReference type="ARBA" id="ARBA00023163"/>
    </source>
</evidence>
<dbReference type="STRING" id="1796497.GCE9029_01285"/>
<dbReference type="OrthoDB" id="6113677at2"/>
<sequence length="325" mass="36748">MGTLGFELKSLEVFVATAKTGNMTAASQHLDISQSSVSQILANLESNLGVKLLDRSVRPVELTVAGRYFYDQSVHLLEQAYKTQHVITKGSFNSLHLVRIAMVDSLAATVGQPLIEVIKAHTENWSMMTGYSHLHQQGLLSRSIDIIISDDVLEKQDDLRRLQILKEPFVLVVPKQFQQKYPDTCHSLVALSKHLDMIRYSEQSLISQSIETYLHHQGLDVPDRMQLDNTFAVLSAVAQGLGWTLTTPLCLLQGEVFRNQISVIPLPEKDSFFRYLTLIARRNELGDLPEKLAEGSCKILRQHFLAKIRQHYPWLDGKIRIGKYT</sequence>
<name>A0A128EYP4_9GAMM</name>
<evidence type="ECO:0000256" key="2">
    <source>
        <dbReference type="ARBA" id="ARBA00023015"/>
    </source>
</evidence>